<dbReference type="GO" id="GO:0030687">
    <property type="term" value="C:preribosome, large subunit precursor"/>
    <property type="evidence" value="ECO:0007669"/>
    <property type="project" value="TreeGrafter"/>
</dbReference>
<organism evidence="3 4">
    <name type="scientific">Chrysochromulina tobinii</name>
    <dbReference type="NCBI Taxonomy" id="1460289"/>
    <lineage>
        <taxon>Eukaryota</taxon>
        <taxon>Haptista</taxon>
        <taxon>Haptophyta</taxon>
        <taxon>Prymnesiophyceae</taxon>
        <taxon>Prymnesiales</taxon>
        <taxon>Chrysochromulinaceae</taxon>
        <taxon>Chrysochromulina</taxon>
    </lineage>
</organism>
<name>A0A0M0JXB3_9EUKA</name>
<dbReference type="PANTHER" id="PTHR13182">
    <property type="entry name" value="ZINC FINGER PROTEIN 622"/>
    <property type="match status" value="1"/>
</dbReference>
<dbReference type="InterPro" id="IPR040025">
    <property type="entry name" value="Znf622/Rei1/Reh1"/>
</dbReference>
<protein>
    <submittedName>
        <fullName evidence="3">Zinc finger protein 622</fullName>
    </submittedName>
</protein>
<evidence type="ECO:0000313" key="4">
    <source>
        <dbReference type="Proteomes" id="UP000037460"/>
    </source>
</evidence>
<dbReference type="GO" id="GO:0042273">
    <property type="term" value="P:ribosomal large subunit biogenesis"/>
    <property type="evidence" value="ECO:0007669"/>
    <property type="project" value="TreeGrafter"/>
</dbReference>
<keyword evidence="4" id="KW-1185">Reference proteome</keyword>
<dbReference type="PROSITE" id="PS00028">
    <property type="entry name" value="ZINC_FINGER_C2H2_1"/>
    <property type="match status" value="1"/>
</dbReference>
<dbReference type="InterPro" id="IPR013087">
    <property type="entry name" value="Znf_C2H2_type"/>
</dbReference>
<dbReference type="Pfam" id="PF12756">
    <property type="entry name" value="zf-C2H2_2"/>
    <property type="match status" value="1"/>
</dbReference>
<dbReference type="OrthoDB" id="19329at2759"/>
<evidence type="ECO:0000259" key="2">
    <source>
        <dbReference type="PROSITE" id="PS00028"/>
    </source>
</evidence>
<feature type="domain" description="C2H2-type" evidence="2">
    <location>
        <begin position="198"/>
        <end position="220"/>
    </location>
</feature>
<feature type="compositionally biased region" description="Basic and acidic residues" evidence="1">
    <location>
        <begin position="70"/>
        <end position="83"/>
    </location>
</feature>
<gene>
    <name evidence="3" type="ORF">Ctob_011455</name>
</gene>
<dbReference type="InterPro" id="IPR041661">
    <property type="entry name" value="ZN622/Rei1/Reh1_Znf-C2H2"/>
</dbReference>
<comment type="caution">
    <text evidence="3">The sequence shown here is derived from an EMBL/GenBank/DDBJ whole genome shotgun (WGS) entry which is preliminary data.</text>
</comment>
<dbReference type="PANTHER" id="PTHR13182:SF8">
    <property type="entry name" value="CYTOPLASMIC 60S SUBUNIT BIOGENESIS FACTOR ZNF622"/>
    <property type="match status" value="1"/>
</dbReference>
<evidence type="ECO:0000256" key="1">
    <source>
        <dbReference type="SAM" id="MobiDB-lite"/>
    </source>
</evidence>
<dbReference type="AlphaFoldDB" id="A0A0M0JXB3"/>
<sequence>MSDAAKDFAAAAAAESDAALEFVCPYTKKKFRSRSTYESYLRSKKYMQLVAKAQATPPLLEATGAQRTNTHSEQEVASERVTDDIENDAAGRAGPATQQPVTPGARDSARAGQEAEATGTGGGGSDEDDDDWEDEDDGPWVPQWSRSLFDGHVSASFEANVSYMRRQHSFVVPFADRLAEPRRLFAYLQEKVERRGVCLCCQRAFGSAEACRSHMRDKAHCRVDSDAFELVLADGRRLGHRSLRTYYRQKFAPAAQSWTLRLRQSQRVLEAKLAVRAAARERYKLLLRGTAVAKGLHSKALAAQFVFKASFADNKHARALQHHGYGGFGGGAHYTMAGSKQFQRGVRIKGVVSRHSKQAAKRNGLKMRQQAARRD</sequence>
<feature type="compositionally biased region" description="Acidic residues" evidence="1">
    <location>
        <begin position="125"/>
        <end position="138"/>
    </location>
</feature>
<accession>A0A0M0JXB3</accession>
<feature type="region of interest" description="Disordered" evidence="1">
    <location>
        <begin position="355"/>
        <end position="375"/>
    </location>
</feature>
<reference evidence="4" key="1">
    <citation type="journal article" date="2015" name="PLoS Genet.">
        <title>Genome Sequence and Transcriptome Analyses of Chrysochromulina tobin: Metabolic Tools for Enhanced Algal Fitness in the Prominent Order Prymnesiales (Haptophyceae).</title>
        <authorList>
            <person name="Hovde B.T."/>
            <person name="Deodato C.R."/>
            <person name="Hunsperger H.M."/>
            <person name="Ryken S.A."/>
            <person name="Yost W."/>
            <person name="Jha R.K."/>
            <person name="Patterson J."/>
            <person name="Monnat R.J. Jr."/>
            <person name="Barlow S.B."/>
            <person name="Starkenburg S.R."/>
            <person name="Cattolico R.A."/>
        </authorList>
    </citation>
    <scope>NUCLEOTIDE SEQUENCE</scope>
    <source>
        <strain evidence="4">CCMP291</strain>
    </source>
</reference>
<feature type="region of interest" description="Disordered" evidence="1">
    <location>
        <begin position="61"/>
        <end position="144"/>
    </location>
</feature>
<dbReference type="EMBL" id="JWZX01002166">
    <property type="protein sequence ID" value="KOO30778.1"/>
    <property type="molecule type" value="Genomic_DNA"/>
</dbReference>
<feature type="compositionally biased region" description="Basic residues" evidence="1">
    <location>
        <begin position="355"/>
        <end position="365"/>
    </location>
</feature>
<dbReference type="Proteomes" id="UP000037460">
    <property type="component" value="Unassembled WGS sequence"/>
</dbReference>
<evidence type="ECO:0000313" key="3">
    <source>
        <dbReference type="EMBL" id="KOO30778.1"/>
    </source>
</evidence>
<proteinExistence type="predicted"/>